<dbReference type="PROSITE" id="PS50961">
    <property type="entry name" value="HTH_LA"/>
    <property type="match status" value="1"/>
</dbReference>
<dbReference type="SUPFAM" id="SSF46785">
    <property type="entry name" value="Winged helix' DNA-binding domain"/>
    <property type="match status" value="1"/>
</dbReference>
<dbReference type="GO" id="GO:0006419">
    <property type="term" value="P:alanyl-tRNA aminoacylation"/>
    <property type="evidence" value="ECO:0007669"/>
    <property type="project" value="InterPro"/>
</dbReference>
<dbReference type="GO" id="GO:0004813">
    <property type="term" value="F:alanine-tRNA ligase activity"/>
    <property type="evidence" value="ECO:0007669"/>
    <property type="project" value="InterPro"/>
</dbReference>
<feature type="region of interest" description="Disordered" evidence="5">
    <location>
        <begin position="337"/>
        <end position="420"/>
    </location>
</feature>
<dbReference type="InterPro" id="IPR036390">
    <property type="entry name" value="WH_DNA-bd_sf"/>
</dbReference>
<reference evidence="10" key="1">
    <citation type="submission" date="2016-11" db="UniProtKB">
        <authorList>
            <consortium name="WormBaseParasite"/>
        </authorList>
    </citation>
    <scope>IDENTIFICATION</scope>
</reference>
<dbReference type="InterPro" id="IPR036388">
    <property type="entry name" value="WH-like_DNA-bd_sf"/>
</dbReference>
<comment type="subcellular location">
    <subcellularLocation>
        <location evidence="1">Nucleus</location>
    </subcellularLocation>
</comment>
<feature type="domain" description="RRM" evidence="6">
    <location>
        <begin position="111"/>
        <end position="192"/>
    </location>
</feature>
<dbReference type="Pfam" id="PF00076">
    <property type="entry name" value="RRM_1"/>
    <property type="match status" value="1"/>
</dbReference>
<dbReference type="CDD" id="cd08028">
    <property type="entry name" value="LARP_3"/>
    <property type="match status" value="1"/>
</dbReference>
<dbReference type="GO" id="GO:0005524">
    <property type="term" value="F:ATP binding"/>
    <property type="evidence" value="ECO:0007669"/>
    <property type="project" value="InterPro"/>
</dbReference>
<evidence type="ECO:0000313" key="9">
    <source>
        <dbReference type="Proteomes" id="UP000095281"/>
    </source>
</evidence>
<feature type="domain" description="XRRM" evidence="8">
    <location>
        <begin position="224"/>
        <end position="359"/>
    </location>
</feature>
<dbReference type="InterPro" id="IPR045864">
    <property type="entry name" value="aa-tRNA-synth_II/BPL/LPL"/>
</dbReference>
<dbReference type="Pfam" id="PF08777">
    <property type="entry name" value="RRM_3"/>
    <property type="match status" value="1"/>
</dbReference>
<dbReference type="Pfam" id="PF01411">
    <property type="entry name" value="tRNA-synt_2c"/>
    <property type="match status" value="1"/>
</dbReference>
<feature type="compositionally biased region" description="Basic and acidic residues" evidence="5">
    <location>
        <begin position="337"/>
        <end position="352"/>
    </location>
</feature>
<dbReference type="AlphaFoldDB" id="A0A1I8BUP9"/>
<evidence type="ECO:0000256" key="2">
    <source>
        <dbReference type="ARBA" id="ARBA00022884"/>
    </source>
</evidence>
<dbReference type="Gene3D" id="3.30.930.10">
    <property type="entry name" value="Bira Bifunctional Protein, Domain 2"/>
    <property type="match status" value="1"/>
</dbReference>
<dbReference type="SMART" id="SM00715">
    <property type="entry name" value="LA"/>
    <property type="match status" value="1"/>
</dbReference>
<dbReference type="GO" id="GO:0045727">
    <property type="term" value="P:positive regulation of translation"/>
    <property type="evidence" value="ECO:0007669"/>
    <property type="project" value="TreeGrafter"/>
</dbReference>
<evidence type="ECO:0000259" key="7">
    <source>
        <dbReference type="PROSITE" id="PS50961"/>
    </source>
</evidence>
<dbReference type="GO" id="GO:0003729">
    <property type="term" value="F:mRNA binding"/>
    <property type="evidence" value="ECO:0007669"/>
    <property type="project" value="TreeGrafter"/>
</dbReference>
<dbReference type="InterPro" id="IPR018164">
    <property type="entry name" value="Ala-tRNA-synth_IIc_N"/>
</dbReference>
<evidence type="ECO:0000313" key="10">
    <source>
        <dbReference type="WBParaSite" id="MhA1_Contig590.frz3.fgene8"/>
    </source>
</evidence>
<dbReference type="GO" id="GO:0005829">
    <property type="term" value="C:cytosol"/>
    <property type="evidence" value="ECO:0007669"/>
    <property type="project" value="TreeGrafter"/>
</dbReference>
<dbReference type="InterPro" id="IPR014886">
    <property type="entry name" value="La_xRRM"/>
</dbReference>
<dbReference type="InterPro" id="IPR000504">
    <property type="entry name" value="RRM_dom"/>
</dbReference>
<dbReference type="InterPro" id="IPR035979">
    <property type="entry name" value="RBD_domain_sf"/>
</dbReference>
<dbReference type="InterPro" id="IPR045180">
    <property type="entry name" value="La_dom_prot"/>
</dbReference>
<dbReference type="InterPro" id="IPR006630">
    <property type="entry name" value="La_HTH"/>
</dbReference>
<dbReference type="InterPro" id="IPR002344">
    <property type="entry name" value="Lupus_La"/>
</dbReference>
<protein>
    <submittedName>
        <fullName evidence="10">Lupus La protein</fullName>
    </submittedName>
</protein>
<sequence length="514" mass="59462">MSSVNGNSKDTDPIKDEKIMKQVEYYFGDINLPRDKFIQEEMKKDNGWIPLSTMLKFNRLASLTKDVENITASLKDSHLIEVSDDNLKIRRNPEVPMPENTLEFWQEIKRRTVYLKGFPLETTLDEISEFIGKFGVVENILMRKTKVGKETPRMFKGSVFVTFKDKDQAKRLADIKELKFKGEFPLVNKMQDTYWADKHAERVKQKDLKKQMKKTQIEQQNKAHFKKGVILKICGLKTEEINHVALIAKLKAFFEPFGKPAYVNIEGNEASIRFFPVEEEAANSAWKKAVNSAKESGDSEGKVLFEGNEITGSVLDGEEEEKYWADFSKAKMAKNELVEKQQKGKKQFDRNSKANRKRRADKGRGHEAKNEAKGKRTVFDDDDENIEQDDEKNVEEMDGNANDGETNKKNAEEDEPVEQKKKKRIMNINNNSKYLRELFMQFFISRSHIKVPSGPIIVKHNLYNQSDFTCAGVQQFVPILIGEREPPSKRLVNSQKCIRLNDKDLVGYDWYLLY</sequence>
<dbReference type="GO" id="GO:0010494">
    <property type="term" value="C:cytoplasmic stress granule"/>
    <property type="evidence" value="ECO:0007669"/>
    <property type="project" value="TreeGrafter"/>
</dbReference>
<evidence type="ECO:0000259" key="6">
    <source>
        <dbReference type="PROSITE" id="PS50102"/>
    </source>
</evidence>
<dbReference type="PANTHER" id="PTHR22792">
    <property type="entry name" value="LUPUS LA PROTEIN-RELATED"/>
    <property type="match status" value="1"/>
</dbReference>
<evidence type="ECO:0000256" key="5">
    <source>
        <dbReference type="SAM" id="MobiDB-lite"/>
    </source>
</evidence>
<proteinExistence type="predicted"/>
<dbReference type="GO" id="GO:0005634">
    <property type="term" value="C:nucleus"/>
    <property type="evidence" value="ECO:0007669"/>
    <property type="project" value="UniProtKB-SubCell"/>
</dbReference>
<feature type="domain" description="HTH La-type RNA-binding" evidence="7">
    <location>
        <begin position="9"/>
        <end position="99"/>
    </location>
</feature>
<keyword evidence="3" id="KW-0539">Nucleus</keyword>
<dbReference type="PROSITE" id="PS50102">
    <property type="entry name" value="RRM"/>
    <property type="match status" value="1"/>
</dbReference>
<dbReference type="Gene3D" id="1.10.10.10">
    <property type="entry name" value="Winged helix-like DNA-binding domain superfamily/Winged helix DNA-binding domain"/>
    <property type="match status" value="1"/>
</dbReference>
<dbReference type="OMA" id="WNKEVTW"/>
<feature type="compositionally biased region" description="Acidic residues" evidence="5">
    <location>
        <begin position="380"/>
        <end position="398"/>
    </location>
</feature>
<evidence type="ECO:0000256" key="3">
    <source>
        <dbReference type="ARBA" id="ARBA00023242"/>
    </source>
</evidence>
<keyword evidence="2 4" id="KW-0694">RNA-binding</keyword>
<dbReference type="PRINTS" id="PR00302">
    <property type="entry name" value="LUPUSLA"/>
</dbReference>
<dbReference type="SUPFAM" id="SSF55681">
    <property type="entry name" value="Class II aaRS and biotin synthetases"/>
    <property type="match status" value="1"/>
</dbReference>
<evidence type="ECO:0000256" key="1">
    <source>
        <dbReference type="ARBA" id="ARBA00004123"/>
    </source>
</evidence>
<dbReference type="GO" id="GO:0008033">
    <property type="term" value="P:tRNA processing"/>
    <property type="evidence" value="ECO:0007669"/>
    <property type="project" value="TreeGrafter"/>
</dbReference>
<dbReference type="WBParaSite" id="MhA1_Contig590.frz3.fgene8">
    <property type="protein sequence ID" value="MhA1_Contig590.frz3.fgene8"/>
    <property type="gene ID" value="MhA1_Contig590.frz3.fgene8"/>
</dbReference>
<dbReference type="PANTHER" id="PTHR22792:SF166">
    <property type="entry name" value="LUPUS LA PROTEIN HOMOLOG"/>
    <property type="match status" value="1"/>
</dbReference>
<dbReference type="SUPFAM" id="SSF54928">
    <property type="entry name" value="RNA-binding domain, RBD"/>
    <property type="match status" value="1"/>
</dbReference>
<dbReference type="SMART" id="SM00360">
    <property type="entry name" value="RRM"/>
    <property type="match status" value="1"/>
</dbReference>
<dbReference type="GO" id="GO:1990904">
    <property type="term" value="C:ribonucleoprotein complex"/>
    <property type="evidence" value="ECO:0007669"/>
    <property type="project" value="UniProtKB-UniRule"/>
</dbReference>
<feature type="compositionally biased region" description="Basic and acidic residues" evidence="5">
    <location>
        <begin position="362"/>
        <end position="379"/>
    </location>
</feature>
<dbReference type="Gene3D" id="3.30.70.330">
    <property type="match status" value="2"/>
</dbReference>
<dbReference type="Proteomes" id="UP000095281">
    <property type="component" value="Unplaced"/>
</dbReference>
<name>A0A1I8BUP9_MELHA</name>
<keyword evidence="9" id="KW-1185">Reference proteome</keyword>
<organism evidence="9 10">
    <name type="scientific">Meloidogyne hapla</name>
    <name type="common">Root-knot nematode worm</name>
    <dbReference type="NCBI Taxonomy" id="6305"/>
    <lineage>
        <taxon>Eukaryota</taxon>
        <taxon>Metazoa</taxon>
        <taxon>Ecdysozoa</taxon>
        <taxon>Nematoda</taxon>
        <taxon>Chromadorea</taxon>
        <taxon>Rhabditida</taxon>
        <taxon>Tylenchina</taxon>
        <taxon>Tylenchomorpha</taxon>
        <taxon>Tylenchoidea</taxon>
        <taxon>Meloidogynidae</taxon>
        <taxon>Meloidogyninae</taxon>
        <taxon>Meloidogyne</taxon>
    </lineage>
</organism>
<dbReference type="PROSITE" id="PS51939">
    <property type="entry name" value="XRRM"/>
    <property type="match status" value="1"/>
</dbReference>
<dbReference type="InterPro" id="IPR012677">
    <property type="entry name" value="Nucleotide-bd_a/b_plait_sf"/>
</dbReference>
<dbReference type="CDD" id="cd12291">
    <property type="entry name" value="RRM1_La"/>
    <property type="match status" value="1"/>
</dbReference>
<dbReference type="Pfam" id="PF05383">
    <property type="entry name" value="La"/>
    <property type="match status" value="1"/>
</dbReference>
<evidence type="ECO:0000259" key="8">
    <source>
        <dbReference type="PROSITE" id="PS51939"/>
    </source>
</evidence>
<accession>A0A1I8BUP9</accession>
<evidence type="ECO:0000256" key="4">
    <source>
        <dbReference type="PROSITE-ProRule" id="PRU00332"/>
    </source>
</evidence>